<dbReference type="SUPFAM" id="SSF50494">
    <property type="entry name" value="Trypsin-like serine proteases"/>
    <property type="match status" value="1"/>
</dbReference>
<feature type="signal peptide" evidence="5">
    <location>
        <begin position="1"/>
        <end position="19"/>
    </location>
</feature>
<name>A0A5J6XX80_9CUCU</name>
<dbReference type="Gene3D" id="2.40.10.10">
    <property type="entry name" value="Trypsin-like serine proteases"/>
    <property type="match status" value="1"/>
</dbReference>
<sequence>MVNKLSFVALFIAFSFGNGLVIPEESLVPVEHFPFIVSIQENGQQFCTGSLISSRYVLTSASCFDFIDTYDMQFIRVIAGANRPNEEGLPRKIVGYSIHPKHSNTKVTYDAVLIELIGDYAFTDKIYPASLVGETFEISPGARVNITGYSLNQDDSAPKILRNAVVEIIETKACQESWAKQTIHDQLLCAGNSEENIGSGDGGAPMTNQGDLVGYASVQSENGGPSLFTKISSIRPWIKEITGV</sequence>
<dbReference type="InterPro" id="IPR043504">
    <property type="entry name" value="Peptidase_S1_PA_chymotrypsin"/>
</dbReference>
<dbReference type="SMART" id="SM00020">
    <property type="entry name" value="Tryp_SPc"/>
    <property type="match status" value="1"/>
</dbReference>
<dbReference type="InterPro" id="IPR009003">
    <property type="entry name" value="Peptidase_S1_PA"/>
</dbReference>
<proteinExistence type="evidence at transcript level"/>
<feature type="chain" id="PRO_5023822989" evidence="5">
    <location>
        <begin position="20"/>
        <end position="244"/>
    </location>
</feature>
<dbReference type="GO" id="GO:0006508">
    <property type="term" value="P:proteolysis"/>
    <property type="evidence" value="ECO:0007669"/>
    <property type="project" value="UniProtKB-KW"/>
</dbReference>
<evidence type="ECO:0000256" key="1">
    <source>
        <dbReference type="ARBA" id="ARBA00022670"/>
    </source>
</evidence>
<evidence type="ECO:0000259" key="6">
    <source>
        <dbReference type="PROSITE" id="PS50240"/>
    </source>
</evidence>
<reference evidence="7" key="1">
    <citation type="submission" date="2019-03" db="EMBL/GenBank/DDBJ databases">
        <authorList>
            <person name="Zhao C."/>
        </authorList>
    </citation>
    <scope>NUCLEOTIDE SEQUENCE</scope>
</reference>
<organism evidence="7">
    <name type="scientific">Propylea japonica</name>
    <dbReference type="NCBI Taxonomy" id="158624"/>
    <lineage>
        <taxon>Eukaryota</taxon>
        <taxon>Metazoa</taxon>
        <taxon>Ecdysozoa</taxon>
        <taxon>Arthropoda</taxon>
        <taxon>Hexapoda</taxon>
        <taxon>Insecta</taxon>
        <taxon>Pterygota</taxon>
        <taxon>Neoptera</taxon>
        <taxon>Endopterygota</taxon>
        <taxon>Coleoptera</taxon>
        <taxon>Polyphaga</taxon>
        <taxon>Cucujiformia</taxon>
        <taxon>Coccinelloidea</taxon>
        <taxon>Coccinellidae</taxon>
        <taxon>Coccinellinae</taxon>
        <taxon>Coccinellini</taxon>
        <taxon>Propylea</taxon>
    </lineage>
</organism>
<keyword evidence="1" id="KW-0645">Protease</keyword>
<protein>
    <submittedName>
        <fullName evidence="7">Trypsin</fullName>
    </submittedName>
</protein>
<dbReference type="GO" id="GO:0004252">
    <property type="term" value="F:serine-type endopeptidase activity"/>
    <property type="evidence" value="ECO:0007669"/>
    <property type="project" value="InterPro"/>
</dbReference>
<dbReference type="PANTHER" id="PTHR24276:SF98">
    <property type="entry name" value="FI18310P1-RELATED"/>
    <property type="match status" value="1"/>
</dbReference>
<dbReference type="Pfam" id="PF00089">
    <property type="entry name" value="Trypsin"/>
    <property type="match status" value="1"/>
</dbReference>
<evidence type="ECO:0000256" key="2">
    <source>
        <dbReference type="ARBA" id="ARBA00022801"/>
    </source>
</evidence>
<evidence type="ECO:0000256" key="3">
    <source>
        <dbReference type="ARBA" id="ARBA00022825"/>
    </source>
</evidence>
<dbReference type="PANTHER" id="PTHR24276">
    <property type="entry name" value="POLYSERASE-RELATED"/>
    <property type="match status" value="1"/>
</dbReference>
<keyword evidence="2" id="KW-0378">Hydrolase</keyword>
<evidence type="ECO:0000256" key="5">
    <source>
        <dbReference type="SAM" id="SignalP"/>
    </source>
</evidence>
<accession>A0A5J6XX80</accession>
<keyword evidence="5" id="KW-0732">Signal</keyword>
<dbReference type="CDD" id="cd00190">
    <property type="entry name" value="Tryp_SPc"/>
    <property type="match status" value="1"/>
</dbReference>
<keyword evidence="4" id="KW-1015">Disulfide bond</keyword>
<evidence type="ECO:0000313" key="7">
    <source>
        <dbReference type="EMBL" id="QFN66803.1"/>
    </source>
</evidence>
<feature type="domain" description="Peptidase S1" evidence="6">
    <location>
        <begin position="21"/>
        <end position="243"/>
    </location>
</feature>
<dbReference type="PROSITE" id="PS50240">
    <property type="entry name" value="TRYPSIN_DOM"/>
    <property type="match status" value="1"/>
</dbReference>
<dbReference type="AlphaFoldDB" id="A0A5J6XX80"/>
<dbReference type="InterPro" id="IPR001254">
    <property type="entry name" value="Trypsin_dom"/>
</dbReference>
<dbReference type="InterPro" id="IPR050430">
    <property type="entry name" value="Peptidase_S1"/>
</dbReference>
<evidence type="ECO:0000256" key="4">
    <source>
        <dbReference type="ARBA" id="ARBA00023157"/>
    </source>
</evidence>
<keyword evidence="3" id="KW-0720">Serine protease</keyword>
<dbReference type="EMBL" id="MK644183">
    <property type="protein sequence ID" value="QFN66803.1"/>
    <property type="molecule type" value="mRNA"/>
</dbReference>